<proteinExistence type="predicted"/>
<protein>
    <submittedName>
        <fullName evidence="1">Uncharacterized protein</fullName>
    </submittedName>
</protein>
<dbReference type="Proteomes" id="UP000479710">
    <property type="component" value="Unassembled WGS sequence"/>
</dbReference>
<dbReference type="EMBL" id="SPHZ02000005">
    <property type="protein sequence ID" value="KAF0917932.1"/>
    <property type="molecule type" value="Genomic_DNA"/>
</dbReference>
<name>A0A6G1E0B6_9ORYZ</name>
<dbReference type="AlphaFoldDB" id="A0A6G1E0B6"/>
<keyword evidence="2" id="KW-1185">Reference proteome</keyword>
<evidence type="ECO:0000313" key="1">
    <source>
        <dbReference type="EMBL" id="KAF0917932.1"/>
    </source>
</evidence>
<accession>A0A6G1E0B6</accession>
<sequence>GCAVFSLWKLAANVWKRRAAVYACILRTKVSPAGRFGFIGPCRGTATGLAVSGKIYLEGG</sequence>
<reference evidence="1 2" key="1">
    <citation type="submission" date="2019-11" db="EMBL/GenBank/DDBJ databases">
        <title>Whole genome sequence of Oryza granulata.</title>
        <authorList>
            <person name="Li W."/>
        </authorList>
    </citation>
    <scope>NUCLEOTIDE SEQUENCE [LARGE SCALE GENOMIC DNA]</scope>
    <source>
        <strain evidence="2">cv. Menghai</strain>
        <tissue evidence="1">Leaf</tissue>
    </source>
</reference>
<comment type="caution">
    <text evidence="1">The sequence shown here is derived from an EMBL/GenBank/DDBJ whole genome shotgun (WGS) entry which is preliminary data.</text>
</comment>
<organism evidence="1 2">
    <name type="scientific">Oryza meyeriana var. granulata</name>
    <dbReference type="NCBI Taxonomy" id="110450"/>
    <lineage>
        <taxon>Eukaryota</taxon>
        <taxon>Viridiplantae</taxon>
        <taxon>Streptophyta</taxon>
        <taxon>Embryophyta</taxon>
        <taxon>Tracheophyta</taxon>
        <taxon>Spermatophyta</taxon>
        <taxon>Magnoliopsida</taxon>
        <taxon>Liliopsida</taxon>
        <taxon>Poales</taxon>
        <taxon>Poaceae</taxon>
        <taxon>BOP clade</taxon>
        <taxon>Oryzoideae</taxon>
        <taxon>Oryzeae</taxon>
        <taxon>Oryzinae</taxon>
        <taxon>Oryza</taxon>
        <taxon>Oryza meyeriana</taxon>
    </lineage>
</organism>
<evidence type="ECO:0000313" key="2">
    <source>
        <dbReference type="Proteomes" id="UP000479710"/>
    </source>
</evidence>
<feature type="non-terminal residue" evidence="1">
    <location>
        <position position="1"/>
    </location>
</feature>
<gene>
    <name evidence="1" type="ORF">E2562_021648</name>
</gene>